<dbReference type="Pfam" id="PF11181">
    <property type="entry name" value="YflT"/>
    <property type="match status" value="1"/>
</dbReference>
<proteinExistence type="predicted"/>
<feature type="compositionally biased region" description="Basic and acidic residues" evidence="1">
    <location>
        <begin position="164"/>
        <end position="177"/>
    </location>
</feature>
<feature type="compositionally biased region" description="Low complexity" evidence="1">
    <location>
        <begin position="486"/>
        <end position="507"/>
    </location>
</feature>
<feature type="compositionally biased region" description="Low complexity" evidence="1">
    <location>
        <begin position="397"/>
        <end position="408"/>
    </location>
</feature>
<feature type="region of interest" description="Disordered" evidence="1">
    <location>
        <begin position="232"/>
        <end position="568"/>
    </location>
</feature>
<dbReference type="STRING" id="1912795.BK816_02530"/>
<keyword evidence="5" id="KW-1185">Reference proteome</keyword>
<feature type="compositionally biased region" description="Acidic residues" evidence="1">
    <location>
        <begin position="409"/>
        <end position="420"/>
    </location>
</feature>
<feature type="compositionally biased region" description="Polar residues" evidence="1">
    <location>
        <begin position="516"/>
        <end position="525"/>
    </location>
</feature>
<feature type="transmembrane region" description="Helical" evidence="2">
    <location>
        <begin position="69"/>
        <end position="91"/>
    </location>
</feature>
<feature type="compositionally biased region" description="Low complexity" evidence="1">
    <location>
        <begin position="436"/>
        <end position="461"/>
    </location>
</feature>
<feature type="domain" description="General stress protein 17M-like" evidence="3">
    <location>
        <begin position="20"/>
        <end position="87"/>
    </location>
</feature>
<keyword evidence="2" id="KW-0472">Membrane</keyword>
<dbReference type="RefSeq" id="WP_071163780.1">
    <property type="nucleotide sequence ID" value="NZ_CP017812.1"/>
</dbReference>
<organism evidence="4 5">
    <name type="scientific">Boudabousia tangfeifanii</name>
    <dbReference type="NCBI Taxonomy" id="1912795"/>
    <lineage>
        <taxon>Bacteria</taxon>
        <taxon>Bacillati</taxon>
        <taxon>Actinomycetota</taxon>
        <taxon>Actinomycetes</taxon>
        <taxon>Actinomycetales</taxon>
        <taxon>Actinomycetaceae</taxon>
        <taxon>Boudabousia</taxon>
    </lineage>
</organism>
<sequence>MPSNNLDFSKSAKQLPNGTVVASFKSHDQAQQALSVLAEAGFPVQTVSVVGTDLKLIEQVIGRITFGKVMAASGAQGIWLGFMMALIAIAVSPQPSWNTFALAMLIGLIGGLLFGVVAYFMRAKQAQVVSQSQVYAASYEVVTDTEVARAIELLAGVQGNMLRNQERANERSREVRNRPPRYGVRLSAKETPAPTEPNPTPVDKPGPRPVLPEHAVVDVAEAATGAMPIVGQSAGDVTPQPVPGDRQGAVMLTPSGRRIPSRRERARLAREAAAKAENGEGVAPQQTSEEASRPEGTEAQPAQSELSAMAAQATEAEVTTEVETERVEAVAAANEAADQAVNDATSETAEAGESVQAEVPAKAVTADEANEGEPPVEAEVTSEVEADRTEAVEEANEAAAQAVKTAPEATDEAADTEQVGDLEASKQEAEDKQLTEQGTAAEAEAGEPAQAEVPAEAVTADEATEDDTPVEAEVTSEVEADRTEAVEAANEAADQAAETAAENADQVMEAAPESAEQATVPQNLAKSLGEVEPSENWEAPAELQSFDQIIAEGSDELEANNSENHDDK</sequence>
<feature type="region of interest" description="Disordered" evidence="1">
    <location>
        <begin position="164"/>
        <end position="209"/>
    </location>
</feature>
<feature type="transmembrane region" description="Helical" evidence="2">
    <location>
        <begin position="97"/>
        <end position="121"/>
    </location>
</feature>
<dbReference type="OrthoDB" id="3381462at2"/>
<feature type="compositionally biased region" description="Acidic residues" evidence="1">
    <location>
        <begin position="462"/>
        <end position="478"/>
    </location>
</feature>
<keyword evidence="2" id="KW-0812">Transmembrane</keyword>
<dbReference type="InterPro" id="IPR025889">
    <property type="entry name" value="GSP17M-like_dom"/>
</dbReference>
<feature type="compositionally biased region" description="Low complexity" evidence="1">
    <location>
        <begin position="329"/>
        <end position="344"/>
    </location>
</feature>
<protein>
    <recommendedName>
        <fullName evidence="3">General stress protein 17M-like domain-containing protein</fullName>
    </recommendedName>
</protein>
<evidence type="ECO:0000256" key="2">
    <source>
        <dbReference type="SAM" id="Phobius"/>
    </source>
</evidence>
<evidence type="ECO:0000313" key="5">
    <source>
        <dbReference type="Proteomes" id="UP000176288"/>
    </source>
</evidence>
<feature type="compositionally biased region" description="Basic and acidic residues" evidence="1">
    <location>
        <begin position="423"/>
        <end position="434"/>
    </location>
</feature>
<gene>
    <name evidence="4" type="ORF">BK816_02530</name>
</gene>
<feature type="compositionally biased region" description="Basic and acidic residues" evidence="1">
    <location>
        <begin position="261"/>
        <end position="278"/>
    </location>
</feature>
<reference evidence="4 5" key="1">
    <citation type="submission" date="2016-10" db="EMBL/GenBank/DDBJ databases">
        <title>Actinomyces aegypiusis sp. nov., isolated from the Aegypius monachus in Qinghai Tibet Plateau China.</title>
        <authorList>
            <person name="Wang Y."/>
        </authorList>
    </citation>
    <scope>NUCLEOTIDE SEQUENCE [LARGE SCALE GENOMIC DNA]</scope>
    <source>
        <strain evidence="4 5">VUL4_3</strain>
    </source>
</reference>
<dbReference type="Proteomes" id="UP000176288">
    <property type="component" value="Chromosome"/>
</dbReference>
<evidence type="ECO:0000256" key="1">
    <source>
        <dbReference type="SAM" id="MobiDB-lite"/>
    </source>
</evidence>
<dbReference type="AlphaFoldDB" id="A0A1D9MJ38"/>
<keyword evidence="2" id="KW-1133">Transmembrane helix</keyword>
<name>A0A1D9MJ38_9ACTO</name>
<dbReference type="EMBL" id="CP017812">
    <property type="protein sequence ID" value="AOZ72314.1"/>
    <property type="molecule type" value="Genomic_DNA"/>
</dbReference>
<accession>A0A1D9MJ38</accession>
<feature type="compositionally biased region" description="Pro residues" evidence="1">
    <location>
        <begin position="194"/>
        <end position="209"/>
    </location>
</feature>
<dbReference type="KEGG" id="avu:BK816_02530"/>
<feature type="compositionally biased region" description="Low complexity" evidence="1">
    <location>
        <begin position="310"/>
        <end position="321"/>
    </location>
</feature>
<evidence type="ECO:0000259" key="3">
    <source>
        <dbReference type="Pfam" id="PF11181"/>
    </source>
</evidence>
<evidence type="ECO:0000313" key="4">
    <source>
        <dbReference type="EMBL" id="AOZ72314.1"/>
    </source>
</evidence>
<feature type="compositionally biased region" description="Acidic residues" evidence="1">
    <location>
        <begin position="368"/>
        <end position="384"/>
    </location>
</feature>